<dbReference type="InterPro" id="IPR020843">
    <property type="entry name" value="ER"/>
</dbReference>
<dbReference type="RefSeq" id="WP_062145826.1">
    <property type="nucleotide sequence ID" value="NZ_CP013002.1"/>
</dbReference>
<gene>
    <name evidence="2" type="ORF">AQ619_07045</name>
</gene>
<dbReference type="SUPFAM" id="SSF50129">
    <property type="entry name" value="GroES-like"/>
    <property type="match status" value="1"/>
</dbReference>
<dbReference type="GO" id="GO:0016491">
    <property type="term" value="F:oxidoreductase activity"/>
    <property type="evidence" value="ECO:0007669"/>
    <property type="project" value="InterPro"/>
</dbReference>
<dbReference type="Proteomes" id="UP000056905">
    <property type="component" value="Chromosome"/>
</dbReference>
<dbReference type="InterPro" id="IPR052711">
    <property type="entry name" value="Zinc_ADH-like"/>
</dbReference>
<organism evidence="2 3">
    <name type="scientific">Caulobacter henricii</name>
    <dbReference type="NCBI Taxonomy" id="69395"/>
    <lineage>
        <taxon>Bacteria</taxon>
        <taxon>Pseudomonadati</taxon>
        <taxon>Pseudomonadota</taxon>
        <taxon>Alphaproteobacteria</taxon>
        <taxon>Caulobacterales</taxon>
        <taxon>Caulobacteraceae</taxon>
        <taxon>Caulobacter</taxon>
    </lineage>
</organism>
<evidence type="ECO:0000313" key="3">
    <source>
        <dbReference type="Proteomes" id="UP000056905"/>
    </source>
</evidence>
<evidence type="ECO:0000259" key="1">
    <source>
        <dbReference type="SMART" id="SM00829"/>
    </source>
</evidence>
<keyword evidence="3" id="KW-1185">Reference proteome</keyword>
<dbReference type="SMART" id="SM00829">
    <property type="entry name" value="PKS_ER"/>
    <property type="match status" value="1"/>
</dbReference>
<dbReference type="Pfam" id="PF08240">
    <property type="entry name" value="ADH_N"/>
    <property type="match status" value="1"/>
</dbReference>
<dbReference type="InterPro" id="IPR036291">
    <property type="entry name" value="NAD(P)-bd_dom_sf"/>
</dbReference>
<dbReference type="OrthoDB" id="9805663at2"/>
<sequence>MDQYTLQPSSNELTLVLGQQLESGPLGNQHVVVRMMAASLNYRDLLCRGDLEGTRPGLVPLSDGAGEVIEVGSAVTRWRPGDRVSPAFFPKWRSGPFRPEHLAEALGGSSTDGVLRSLFVAHEDAFVRIPDRLSFAEAATLPCAGVTAWHALFERDQVGPEHTILVQGTGGVSIIALQLAQAVGARVIVTSSSDTKLAVAKSMGARAGVNYKTVPDWDQAVLDLTDGRGVDHILELGGPDTYNRSINCLAFGGTISQIGVLTGFGSKPDITPLQFKNGRINGICVGSAEHFERLMAFVDAHAITPAVSKTFTWSGAAEAYEALRRADHFGKVVITIQDHL</sequence>
<reference evidence="2 3" key="1">
    <citation type="submission" date="2015-10" db="EMBL/GenBank/DDBJ databases">
        <title>Conservation of the essential genome among Caulobacter and Brevundimonas species.</title>
        <authorList>
            <person name="Scott D."/>
            <person name="Ely B."/>
        </authorList>
    </citation>
    <scope>NUCLEOTIDE SEQUENCE [LARGE SCALE GENOMIC DNA]</scope>
    <source>
        <strain evidence="2 3">CB4</strain>
    </source>
</reference>
<dbReference type="AlphaFoldDB" id="A0A0P0NYA9"/>
<dbReference type="InterPro" id="IPR013149">
    <property type="entry name" value="ADH-like_C"/>
</dbReference>
<name>A0A0P0NYA9_9CAUL</name>
<dbReference type="PANTHER" id="PTHR45033">
    <property type="match status" value="1"/>
</dbReference>
<evidence type="ECO:0000313" key="2">
    <source>
        <dbReference type="EMBL" id="ALL13125.1"/>
    </source>
</evidence>
<dbReference type="KEGG" id="chq:AQ619_07045"/>
<dbReference type="Pfam" id="PF00107">
    <property type="entry name" value="ADH_zinc_N"/>
    <property type="match status" value="1"/>
</dbReference>
<dbReference type="SUPFAM" id="SSF51735">
    <property type="entry name" value="NAD(P)-binding Rossmann-fold domains"/>
    <property type="match status" value="1"/>
</dbReference>
<dbReference type="InterPro" id="IPR011032">
    <property type="entry name" value="GroES-like_sf"/>
</dbReference>
<dbReference type="Gene3D" id="3.40.50.720">
    <property type="entry name" value="NAD(P)-binding Rossmann-like Domain"/>
    <property type="match status" value="1"/>
</dbReference>
<protein>
    <recommendedName>
        <fullName evidence="1">Enoyl reductase (ER) domain-containing protein</fullName>
    </recommendedName>
</protein>
<accession>A0A0P0NYA9</accession>
<dbReference type="Gene3D" id="3.90.180.10">
    <property type="entry name" value="Medium-chain alcohol dehydrogenases, catalytic domain"/>
    <property type="match status" value="1"/>
</dbReference>
<dbReference type="PANTHER" id="PTHR45033:SF2">
    <property type="entry name" value="ZINC-TYPE ALCOHOL DEHYDROGENASE-LIKE PROTEIN C1773.06C"/>
    <property type="match status" value="1"/>
</dbReference>
<proteinExistence type="predicted"/>
<feature type="domain" description="Enoyl reductase (ER)" evidence="1">
    <location>
        <begin position="9"/>
        <end position="334"/>
    </location>
</feature>
<dbReference type="InterPro" id="IPR013154">
    <property type="entry name" value="ADH-like_N"/>
</dbReference>
<dbReference type="STRING" id="69395.AQ619_07045"/>
<dbReference type="CDD" id="cd08276">
    <property type="entry name" value="MDR7"/>
    <property type="match status" value="1"/>
</dbReference>
<dbReference type="EMBL" id="CP013002">
    <property type="protein sequence ID" value="ALL13125.1"/>
    <property type="molecule type" value="Genomic_DNA"/>
</dbReference>